<dbReference type="PANTHER" id="PTHR11474:SF126">
    <property type="entry name" value="TYROSINASE-LIKE PROTEIN TYR-1-RELATED"/>
    <property type="match status" value="1"/>
</dbReference>
<dbReference type="EMBL" id="JAUSWV010000001">
    <property type="protein sequence ID" value="MDQ0578057.1"/>
    <property type="molecule type" value="Genomic_DNA"/>
</dbReference>
<dbReference type="PROSITE" id="PS00498">
    <property type="entry name" value="TYROSINASE_2"/>
    <property type="match status" value="1"/>
</dbReference>
<evidence type="ECO:0000259" key="6">
    <source>
        <dbReference type="PROSITE" id="PS00498"/>
    </source>
</evidence>
<proteinExistence type="inferred from homology"/>
<evidence type="ECO:0000256" key="4">
    <source>
        <dbReference type="ARBA" id="ARBA00023002"/>
    </source>
</evidence>
<dbReference type="Proteomes" id="UP001230654">
    <property type="component" value="Unassembled WGS sequence"/>
</dbReference>
<evidence type="ECO:0000313" key="7">
    <source>
        <dbReference type="EMBL" id="MDQ0578057.1"/>
    </source>
</evidence>
<dbReference type="SUPFAM" id="SSF48056">
    <property type="entry name" value="Di-copper centre-containing domain"/>
    <property type="match status" value="1"/>
</dbReference>
<comment type="caution">
    <text evidence="7">The sequence shown here is derived from an EMBL/GenBank/DDBJ whole genome shotgun (WGS) entry which is preliminary data.</text>
</comment>
<sequence length="96" mass="10474">MGGSIRIDGVEITAHNNVHDWCQGTLGNPMISAEDPIFFMLHANVDRTWDQWQLTHTGSPNITGDDAGLDPWWTQTAGGLTADGAKDITVLGYSYQ</sequence>
<dbReference type="PANTHER" id="PTHR11474">
    <property type="entry name" value="TYROSINASE FAMILY MEMBER"/>
    <property type="match status" value="1"/>
</dbReference>
<name>A0ABU0NG28_STRRH</name>
<comment type="similarity">
    <text evidence="2">Belongs to the tyrosinase family.</text>
</comment>
<gene>
    <name evidence="7" type="ORF">QF030_000235</name>
</gene>
<reference evidence="7 8" key="1">
    <citation type="submission" date="2023-07" db="EMBL/GenBank/DDBJ databases">
        <title>Comparative genomics of wheat-associated soil bacteria to identify genetic determinants of phenazine resistance.</title>
        <authorList>
            <person name="Mouncey N."/>
        </authorList>
    </citation>
    <scope>NUCLEOTIDE SEQUENCE [LARGE SCALE GENOMIC DNA]</scope>
    <source>
        <strain evidence="7 8">B2I6</strain>
    </source>
</reference>
<evidence type="ECO:0000256" key="5">
    <source>
        <dbReference type="ARBA" id="ARBA00023008"/>
    </source>
</evidence>
<accession>A0ABU0NG28</accession>
<dbReference type="PRINTS" id="PR00092">
    <property type="entry name" value="TYROSINASE"/>
</dbReference>
<evidence type="ECO:0000256" key="2">
    <source>
        <dbReference type="ARBA" id="ARBA00009928"/>
    </source>
</evidence>
<dbReference type="InterPro" id="IPR008922">
    <property type="entry name" value="Di-copper_centre_dom_sf"/>
</dbReference>
<protein>
    <recommendedName>
        <fullName evidence="6">Tyrosinase copper-binding domain-containing protein</fullName>
    </recommendedName>
</protein>
<dbReference type="Gene3D" id="1.10.1280.10">
    <property type="entry name" value="Di-copper center containing domain from catechol oxidase"/>
    <property type="match status" value="1"/>
</dbReference>
<organism evidence="7 8">
    <name type="scientific">Streptomyces rishiriensis</name>
    <dbReference type="NCBI Taxonomy" id="68264"/>
    <lineage>
        <taxon>Bacteria</taxon>
        <taxon>Bacillati</taxon>
        <taxon>Actinomycetota</taxon>
        <taxon>Actinomycetes</taxon>
        <taxon>Kitasatosporales</taxon>
        <taxon>Streptomycetaceae</taxon>
        <taxon>Streptomyces</taxon>
    </lineage>
</organism>
<evidence type="ECO:0000256" key="1">
    <source>
        <dbReference type="ARBA" id="ARBA00001973"/>
    </source>
</evidence>
<keyword evidence="4" id="KW-0560">Oxidoreductase</keyword>
<evidence type="ECO:0000313" key="8">
    <source>
        <dbReference type="Proteomes" id="UP001230654"/>
    </source>
</evidence>
<dbReference type="InterPro" id="IPR002227">
    <property type="entry name" value="Tyrosinase_Cu-bd"/>
</dbReference>
<dbReference type="InterPro" id="IPR050316">
    <property type="entry name" value="Tyrosinase/Hemocyanin"/>
</dbReference>
<comment type="cofactor">
    <cofactor evidence="1">
        <name>Cu(2+)</name>
        <dbReference type="ChEBI" id="CHEBI:29036"/>
    </cofactor>
</comment>
<keyword evidence="5" id="KW-0186">Copper</keyword>
<keyword evidence="3" id="KW-0479">Metal-binding</keyword>
<feature type="domain" description="Tyrosinase copper-binding" evidence="6">
    <location>
        <begin position="35"/>
        <end position="46"/>
    </location>
</feature>
<evidence type="ECO:0000256" key="3">
    <source>
        <dbReference type="ARBA" id="ARBA00022723"/>
    </source>
</evidence>
<dbReference type="Pfam" id="PF00264">
    <property type="entry name" value="Tyrosinase"/>
    <property type="match status" value="1"/>
</dbReference>
<keyword evidence="8" id="KW-1185">Reference proteome</keyword>